<dbReference type="Pfam" id="PF02630">
    <property type="entry name" value="SCO1-SenC"/>
    <property type="match status" value="1"/>
</dbReference>
<comment type="similarity">
    <text evidence="1">Belongs to the SCO1/2 family.</text>
</comment>
<dbReference type="CDD" id="cd02968">
    <property type="entry name" value="SCO"/>
    <property type="match status" value="1"/>
</dbReference>
<keyword evidence="8" id="KW-1185">Reference proteome</keyword>
<feature type="binding site" evidence="3">
    <location>
        <position position="98"/>
    </location>
    <ligand>
        <name>Cu cation</name>
        <dbReference type="ChEBI" id="CHEBI:23378"/>
    </ligand>
</feature>
<evidence type="ECO:0000256" key="5">
    <source>
        <dbReference type="SAM" id="Phobius"/>
    </source>
</evidence>
<keyword evidence="2 3" id="KW-0186">Copper</keyword>
<dbReference type="PROSITE" id="PS51352">
    <property type="entry name" value="THIOREDOXIN_2"/>
    <property type="match status" value="1"/>
</dbReference>
<proteinExistence type="inferred from homology"/>
<reference evidence="7 8" key="1">
    <citation type="submission" date="2017-08" db="EMBL/GenBank/DDBJ databases">
        <title>Complete genome sequence of Mucilaginibacter sp. strain BJC16-A31.</title>
        <authorList>
            <consortium name="Henan University of Science and Technology"/>
            <person name="You X."/>
        </authorList>
    </citation>
    <scope>NUCLEOTIDE SEQUENCE [LARGE SCALE GENOMIC DNA]</scope>
    <source>
        <strain evidence="7 8">BJC16-A31</strain>
    </source>
</reference>
<evidence type="ECO:0000256" key="1">
    <source>
        <dbReference type="ARBA" id="ARBA00010996"/>
    </source>
</evidence>
<dbReference type="Proteomes" id="UP000215002">
    <property type="component" value="Chromosome"/>
</dbReference>
<dbReference type="GO" id="GO:0046872">
    <property type="term" value="F:metal ion binding"/>
    <property type="evidence" value="ECO:0007669"/>
    <property type="project" value="UniProtKB-KW"/>
</dbReference>
<evidence type="ECO:0000313" key="8">
    <source>
        <dbReference type="Proteomes" id="UP000215002"/>
    </source>
</evidence>
<feature type="binding site" evidence="3">
    <location>
        <position position="102"/>
    </location>
    <ligand>
        <name>Cu cation</name>
        <dbReference type="ChEBI" id="CHEBI:23378"/>
    </ligand>
</feature>
<dbReference type="EMBL" id="CP022743">
    <property type="protein sequence ID" value="ASU32804.1"/>
    <property type="molecule type" value="Genomic_DNA"/>
</dbReference>
<evidence type="ECO:0000256" key="3">
    <source>
        <dbReference type="PIRSR" id="PIRSR603782-1"/>
    </source>
</evidence>
<evidence type="ECO:0000256" key="2">
    <source>
        <dbReference type="ARBA" id="ARBA00023008"/>
    </source>
</evidence>
<feature type="transmembrane region" description="Helical" evidence="5">
    <location>
        <begin position="6"/>
        <end position="27"/>
    </location>
</feature>
<dbReference type="AlphaFoldDB" id="A0A223NSZ9"/>
<dbReference type="OrthoDB" id="9811998at2"/>
<feature type="disulfide bond" description="Redox-active" evidence="4">
    <location>
        <begin position="98"/>
        <end position="102"/>
    </location>
</feature>
<keyword evidence="5" id="KW-0472">Membrane</keyword>
<dbReference type="KEGG" id="muc:MuYL_0904"/>
<protein>
    <submittedName>
        <fullName evidence="7">Electron transport protein SCO1/SenC</fullName>
    </submittedName>
</protein>
<dbReference type="PANTHER" id="PTHR12151:SF25">
    <property type="entry name" value="LINALOOL DEHYDRATASE_ISOMERASE DOMAIN-CONTAINING PROTEIN"/>
    <property type="match status" value="1"/>
</dbReference>
<evidence type="ECO:0000313" key="7">
    <source>
        <dbReference type="EMBL" id="ASU32804.1"/>
    </source>
</evidence>
<evidence type="ECO:0000259" key="6">
    <source>
        <dbReference type="PROSITE" id="PS51352"/>
    </source>
</evidence>
<dbReference type="InterPro" id="IPR013766">
    <property type="entry name" value="Thioredoxin_domain"/>
</dbReference>
<keyword evidence="3" id="KW-0479">Metal-binding</keyword>
<name>A0A223NSZ9_9SPHI</name>
<dbReference type="PANTHER" id="PTHR12151">
    <property type="entry name" value="ELECTRON TRANSPORT PROTIN SCO1/SENC FAMILY MEMBER"/>
    <property type="match status" value="1"/>
</dbReference>
<dbReference type="InterPro" id="IPR036249">
    <property type="entry name" value="Thioredoxin-like_sf"/>
</dbReference>
<keyword evidence="4" id="KW-1015">Disulfide bond</keyword>
<keyword evidence="5" id="KW-0812">Transmembrane</keyword>
<feature type="domain" description="Thioredoxin" evidence="6">
    <location>
        <begin position="60"/>
        <end position="222"/>
    </location>
</feature>
<evidence type="ECO:0000256" key="4">
    <source>
        <dbReference type="PIRSR" id="PIRSR603782-2"/>
    </source>
</evidence>
<dbReference type="RefSeq" id="WP_094569350.1">
    <property type="nucleotide sequence ID" value="NZ_CP022743.1"/>
</dbReference>
<keyword evidence="5" id="KW-1133">Transmembrane helix</keyword>
<sequence length="233" mass="26352">MKKAGILKKITILVLVLVVPGFLYYLLTAHGKNRYKPLAVFGPKQVAKTFHQVKGKNVADTIYHTLTDFNLTDQNGNAVSLKTLNNKILVINFFYTGCPSVCGLMNRNVNVIDSFYTRNKMVYFLSVTVDPKHDDVTALKKYADGFKDLSKKRLFLTGDTATIYNLARQGLLVNALQTGPDEFVYSDKLILVDRDRRIRGYYTGASTLEAERLNDEIKVLIADELRKNDTPLY</sequence>
<dbReference type="SUPFAM" id="SSF52833">
    <property type="entry name" value="Thioredoxin-like"/>
    <property type="match status" value="1"/>
</dbReference>
<gene>
    <name evidence="7" type="ORF">MuYL_0904</name>
</gene>
<dbReference type="InterPro" id="IPR003782">
    <property type="entry name" value="SCO1/SenC"/>
</dbReference>
<accession>A0A223NSZ9</accession>
<organism evidence="7 8">
    <name type="scientific">Mucilaginibacter xinganensis</name>
    <dbReference type="NCBI Taxonomy" id="1234841"/>
    <lineage>
        <taxon>Bacteria</taxon>
        <taxon>Pseudomonadati</taxon>
        <taxon>Bacteroidota</taxon>
        <taxon>Sphingobacteriia</taxon>
        <taxon>Sphingobacteriales</taxon>
        <taxon>Sphingobacteriaceae</taxon>
        <taxon>Mucilaginibacter</taxon>
    </lineage>
</organism>
<dbReference type="Gene3D" id="3.40.30.10">
    <property type="entry name" value="Glutaredoxin"/>
    <property type="match status" value="1"/>
</dbReference>